<comment type="caution">
    <text evidence="19">The sequence shown here is derived from an EMBL/GenBank/DDBJ whole genome shotgun (WGS) entry which is preliminary data.</text>
</comment>
<feature type="compositionally biased region" description="Polar residues" evidence="17">
    <location>
        <begin position="64"/>
        <end position="76"/>
    </location>
</feature>
<evidence type="ECO:0000313" key="20">
    <source>
        <dbReference type="Proteomes" id="UP000076584"/>
    </source>
</evidence>
<dbReference type="Pfam" id="PF00097">
    <property type="entry name" value="zf-C3HC4"/>
    <property type="match status" value="1"/>
</dbReference>
<dbReference type="GO" id="GO:0008270">
    <property type="term" value="F:zinc ion binding"/>
    <property type="evidence" value="ECO:0007669"/>
    <property type="project" value="UniProtKB-KW"/>
</dbReference>
<keyword evidence="12 15" id="KW-0539">Nucleus</keyword>
<organism evidence="19 20">
    <name type="scientific">Colletotrichum incanum</name>
    <name type="common">Soybean anthracnose fungus</name>
    <dbReference type="NCBI Taxonomy" id="1573173"/>
    <lineage>
        <taxon>Eukaryota</taxon>
        <taxon>Fungi</taxon>
        <taxon>Dikarya</taxon>
        <taxon>Ascomycota</taxon>
        <taxon>Pezizomycotina</taxon>
        <taxon>Sordariomycetes</taxon>
        <taxon>Hypocreomycetidae</taxon>
        <taxon>Glomerellales</taxon>
        <taxon>Glomerellaceae</taxon>
        <taxon>Colletotrichum</taxon>
        <taxon>Colletotrichum spaethianum species complex</taxon>
    </lineage>
</organism>
<evidence type="ECO:0000256" key="16">
    <source>
        <dbReference type="SAM" id="Coils"/>
    </source>
</evidence>
<evidence type="ECO:0000256" key="6">
    <source>
        <dbReference type="ARBA" id="ARBA00022723"/>
    </source>
</evidence>
<dbReference type="Pfam" id="PF26095">
    <property type="entry name" value="CC_Bre1"/>
    <property type="match status" value="1"/>
</dbReference>
<gene>
    <name evidence="19" type="ORF">CI238_12669</name>
</gene>
<feature type="region of interest" description="Disordered" evidence="17">
    <location>
        <begin position="1"/>
        <end position="25"/>
    </location>
</feature>
<dbReference type="InterPro" id="IPR017907">
    <property type="entry name" value="Znf_RING_CS"/>
</dbReference>
<feature type="region of interest" description="Disordered" evidence="17">
    <location>
        <begin position="62"/>
        <end position="115"/>
    </location>
</feature>
<dbReference type="PROSITE" id="PS00518">
    <property type="entry name" value="ZF_RING_1"/>
    <property type="match status" value="1"/>
</dbReference>
<dbReference type="Proteomes" id="UP000076584">
    <property type="component" value="Unassembled WGS sequence"/>
</dbReference>
<keyword evidence="6 15" id="KW-0479">Metal-binding</keyword>
<accession>A0A166P391</accession>
<keyword evidence="11 15" id="KW-0175">Coiled coil</keyword>
<evidence type="ECO:0000256" key="17">
    <source>
        <dbReference type="SAM" id="MobiDB-lite"/>
    </source>
</evidence>
<dbReference type="UniPathway" id="UPA00143"/>
<comment type="subcellular location">
    <subcellularLocation>
        <location evidence="2 15">Nucleus</location>
    </subcellularLocation>
</comment>
<feature type="compositionally biased region" description="Polar residues" evidence="17">
    <location>
        <begin position="8"/>
        <end position="20"/>
    </location>
</feature>
<dbReference type="GO" id="GO:0016567">
    <property type="term" value="P:protein ubiquitination"/>
    <property type="evidence" value="ECO:0007669"/>
    <property type="project" value="UniProtKB-UniRule"/>
</dbReference>
<evidence type="ECO:0000256" key="2">
    <source>
        <dbReference type="ARBA" id="ARBA00004123"/>
    </source>
</evidence>
<dbReference type="CDD" id="cd16499">
    <property type="entry name" value="RING-HC_Bre1-like"/>
    <property type="match status" value="1"/>
</dbReference>
<dbReference type="GO" id="GO:0033503">
    <property type="term" value="C:HULC complex"/>
    <property type="evidence" value="ECO:0007669"/>
    <property type="project" value="TreeGrafter"/>
</dbReference>
<evidence type="ECO:0000256" key="5">
    <source>
        <dbReference type="ARBA" id="ARBA00022679"/>
    </source>
</evidence>
<dbReference type="InterPro" id="IPR018957">
    <property type="entry name" value="Znf_C3HC4_RING-type"/>
</dbReference>
<evidence type="ECO:0000256" key="11">
    <source>
        <dbReference type="ARBA" id="ARBA00023054"/>
    </source>
</evidence>
<reference evidence="19 20" key="1">
    <citation type="submission" date="2015-06" db="EMBL/GenBank/DDBJ databases">
        <title>Survival trade-offs in plant roots during colonization by closely related pathogenic and mutualistic fungi.</title>
        <authorList>
            <person name="Hacquard S."/>
            <person name="Kracher B."/>
            <person name="Hiruma K."/>
            <person name="Weinman A."/>
            <person name="Muench P."/>
            <person name="Garrido Oter R."/>
            <person name="Ver Loren van Themaat E."/>
            <person name="Dallerey J.-F."/>
            <person name="Damm U."/>
            <person name="Henrissat B."/>
            <person name="Lespinet O."/>
            <person name="Thon M."/>
            <person name="Kemen E."/>
            <person name="McHardy A.C."/>
            <person name="Schulze-Lefert P."/>
            <person name="O'Connell R.J."/>
        </authorList>
    </citation>
    <scope>NUCLEOTIDE SEQUENCE [LARGE SCALE GENOMIC DNA]</scope>
    <source>
        <strain evidence="19 20">MAFF 238704</strain>
    </source>
</reference>
<comment type="similarity">
    <text evidence="4 15">Belongs to the BRE1 family.</text>
</comment>
<name>A0A166P391_COLIC</name>
<dbReference type="InterPro" id="IPR058643">
    <property type="entry name" value="BRE1-like_CC"/>
</dbReference>
<comment type="function">
    <text evidence="13">E3 ubiquitin-protein ligase that mediates monoubiquitination of histone H2B to form H2BK123ub1. H2BK123ub1 gives a specific tag for epigenetic transcriptional activation and is also a prerequisite for H3K4me and H3K79me formation.</text>
</comment>
<protein>
    <recommendedName>
        <fullName evidence="15">E3 ubiquitin protein ligase</fullName>
        <ecNumber evidence="15">2.3.2.27</ecNumber>
    </recommendedName>
</protein>
<evidence type="ECO:0000256" key="8">
    <source>
        <dbReference type="ARBA" id="ARBA00022786"/>
    </source>
</evidence>
<dbReference type="EC" id="2.3.2.27" evidence="15"/>
<comment type="pathway">
    <text evidence="3 15">Protein modification; protein ubiquitination.</text>
</comment>
<keyword evidence="8 15" id="KW-0833">Ubl conjugation pathway</keyword>
<dbReference type="PROSITE" id="PS50089">
    <property type="entry name" value="ZF_RING_2"/>
    <property type="match status" value="1"/>
</dbReference>
<dbReference type="STRING" id="1573173.A0A166P391"/>
<evidence type="ECO:0000256" key="9">
    <source>
        <dbReference type="ARBA" id="ARBA00022833"/>
    </source>
</evidence>
<evidence type="ECO:0000256" key="13">
    <source>
        <dbReference type="ARBA" id="ARBA00059679"/>
    </source>
</evidence>
<feature type="coiled-coil region" evidence="16">
    <location>
        <begin position="349"/>
        <end position="510"/>
    </location>
</feature>
<feature type="coiled-coil region" evidence="16">
    <location>
        <begin position="268"/>
        <end position="302"/>
    </location>
</feature>
<dbReference type="SMART" id="SM00184">
    <property type="entry name" value="RING"/>
    <property type="match status" value="1"/>
</dbReference>
<feature type="domain" description="RING-type" evidence="18">
    <location>
        <begin position="747"/>
        <end position="786"/>
    </location>
</feature>
<dbReference type="Gene3D" id="3.30.40.10">
    <property type="entry name" value="Zinc/RING finger domain, C3HC4 (zinc finger)"/>
    <property type="match status" value="1"/>
</dbReference>
<evidence type="ECO:0000256" key="15">
    <source>
        <dbReference type="RuleBase" id="RU365038"/>
    </source>
</evidence>
<evidence type="ECO:0000256" key="3">
    <source>
        <dbReference type="ARBA" id="ARBA00004906"/>
    </source>
</evidence>
<evidence type="ECO:0000256" key="14">
    <source>
        <dbReference type="PROSITE-ProRule" id="PRU00175"/>
    </source>
</evidence>
<dbReference type="Pfam" id="PF08647">
    <property type="entry name" value="BRE1"/>
    <property type="match status" value="1"/>
</dbReference>
<feature type="non-terminal residue" evidence="19">
    <location>
        <position position="1"/>
    </location>
</feature>
<keyword evidence="10 15" id="KW-0156">Chromatin regulator</keyword>
<proteinExistence type="inferred from homology"/>
<keyword evidence="9 15" id="KW-0862">Zinc</keyword>
<comment type="catalytic activity">
    <reaction evidence="1 15">
        <text>S-ubiquitinyl-[E2 ubiquitin-conjugating enzyme]-L-cysteine + [acceptor protein]-L-lysine = [E2 ubiquitin-conjugating enzyme]-L-cysteine + N(6)-ubiquitinyl-[acceptor protein]-L-lysine.</text>
        <dbReference type="EC" id="2.3.2.27"/>
    </reaction>
</comment>
<dbReference type="PANTHER" id="PTHR23163">
    <property type="entry name" value="RING FINGER PROTEIN-RELATED"/>
    <property type="match status" value="1"/>
</dbReference>
<keyword evidence="5 15" id="KW-0808">Transferase</keyword>
<dbReference type="InterPro" id="IPR013956">
    <property type="entry name" value="E3_ubiquit_lig_Bre1"/>
</dbReference>
<dbReference type="InterPro" id="IPR013083">
    <property type="entry name" value="Znf_RING/FYVE/PHD"/>
</dbReference>
<evidence type="ECO:0000256" key="12">
    <source>
        <dbReference type="ARBA" id="ARBA00023242"/>
    </source>
</evidence>
<keyword evidence="7 14" id="KW-0863">Zinc-finger</keyword>
<evidence type="ECO:0000256" key="7">
    <source>
        <dbReference type="ARBA" id="ARBA00022771"/>
    </source>
</evidence>
<evidence type="ECO:0000256" key="10">
    <source>
        <dbReference type="ARBA" id="ARBA00022853"/>
    </source>
</evidence>
<dbReference type="PANTHER" id="PTHR23163:SF0">
    <property type="entry name" value="E3 UBIQUITIN-PROTEIN LIGASE BRE1"/>
    <property type="match status" value="1"/>
</dbReference>
<dbReference type="EMBL" id="LFIW01002579">
    <property type="protein sequence ID" value="KZL66345.1"/>
    <property type="molecule type" value="Genomic_DNA"/>
</dbReference>
<dbReference type="GO" id="GO:0006325">
    <property type="term" value="P:chromatin organization"/>
    <property type="evidence" value="ECO:0007669"/>
    <property type="project" value="UniProtKB-KW"/>
</dbReference>
<dbReference type="AlphaFoldDB" id="A0A166P391"/>
<dbReference type="InterPro" id="IPR001841">
    <property type="entry name" value="Znf_RING"/>
</dbReference>
<sequence>LLCPRLPSPSSAPNQTSPTLPTHAWLGSTSEYPQLFHPAALSPRRPGCIRCPSIPTFLMPVATSAPTASPRPSTLSKMEDRKRPPISTAEDLAPPSKRHQTVNGSKSKGDGGDTAEEHWIENYQKGAIYRQLQETKREKADFESRVEQLQKNLVYREDHIRIIEAWWKQVLEEMEQLVDPALPPPSGPSSKCPRPIQFKSKLTHPDPPYITSTHFKDNDEFQRHLDDAASDIKKRAEAVLNRIASARGEITPNIADLETRVNTLLAQQKDYLVKLDRAHQENEQLSEDLNKASLRFFKAEKRMDRLKSAQVQKLEQQFIASAKPTIAGGENGSDAAEANGNAAEALIKFEEASAVVKKQKEQLESAQADIKTLQEENSALKARREGLTDEDFIRTDVFKQFKNQNEDLIKRVNHLEATNKQLREEADRLQSERTAFRSKLNDEAQMITSDLERQVEERDADLTRIRAARDEWYAKANMLETREKEEKQALQHLKELTGAQEDRIASLELELQRLKPVEDQQMPDPDPELESMPADELLSKYKKLQQDFQSINKELPALQQAYKRSMGLAQKKVMEYTVLEDRASAALAEKQKVDQKYFAVKKDADMRDRELSVLRSQNRKSSEIVTQLKEVEAQNRVLISNLEKQLSDLKQANAAMAAEHKKMESTSSDAARRVDSYKNQIGELTNLVKSRDAAVAAARERTTTQEAEVERLKVRADMVQKDKDEWKRKALSNSSEEEEMLRTFALCTVCRNNFKDTALKTCGHLFCHQCVDDRISNRMRKCPNCSRAFDRLDVMSVHH</sequence>
<feature type="coiled-coil region" evidence="16">
    <location>
        <begin position="534"/>
        <end position="561"/>
    </location>
</feature>
<evidence type="ECO:0000256" key="1">
    <source>
        <dbReference type="ARBA" id="ARBA00000900"/>
    </source>
</evidence>
<evidence type="ECO:0000313" key="19">
    <source>
        <dbReference type="EMBL" id="KZL66345.1"/>
    </source>
</evidence>
<evidence type="ECO:0000256" key="4">
    <source>
        <dbReference type="ARBA" id="ARBA00005555"/>
    </source>
</evidence>
<dbReference type="SUPFAM" id="SSF57850">
    <property type="entry name" value="RING/U-box"/>
    <property type="match status" value="1"/>
</dbReference>
<dbReference type="GO" id="GO:0061630">
    <property type="term" value="F:ubiquitin protein ligase activity"/>
    <property type="evidence" value="ECO:0007669"/>
    <property type="project" value="UniProtKB-EC"/>
</dbReference>
<feature type="coiled-coil region" evidence="16">
    <location>
        <begin position="628"/>
        <end position="666"/>
    </location>
</feature>
<evidence type="ECO:0000259" key="18">
    <source>
        <dbReference type="PROSITE" id="PS50089"/>
    </source>
</evidence>
<keyword evidence="20" id="KW-1185">Reference proteome</keyword>
<dbReference type="GO" id="GO:0005634">
    <property type="term" value="C:nucleus"/>
    <property type="evidence" value="ECO:0007669"/>
    <property type="project" value="UniProtKB-SubCell"/>
</dbReference>